<feature type="region of interest" description="Disordered" evidence="3">
    <location>
        <begin position="173"/>
        <end position="197"/>
    </location>
</feature>
<evidence type="ECO:0000256" key="2">
    <source>
        <dbReference type="ARBA" id="ARBA00023315"/>
    </source>
</evidence>
<evidence type="ECO:0000259" key="4">
    <source>
        <dbReference type="SMART" id="SM00563"/>
    </source>
</evidence>
<dbReference type="GO" id="GO:0003841">
    <property type="term" value="F:1-acylglycerol-3-phosphate O-acyltransferase activity"/>
    <property type="evidence" value="ECO:0007669"/>
    <property type="project" value="TreeGrafter"/>
</dbReference>
<dbReference type="SUPFAM" id="SSF69593">
    <property type="entry name" value="Glycerol-3-phosphate (1)-acyltransferase"/>
    <property type="match status" value="1"/>
</dbReference>
<evidence type="ECO:0000313" key="5">
    <source>
        <dbReference type="EMBL" id="SSA34403.1"/>
    </source>
</evidence>
<dbReference type="PANTHER" id="PTHR10434:SF9">
    <property type="entry name" value="PHOSPHOLIPID_GLYCEROL ACYLTRANSFERASE DOMAIN-CONTAINING PROTEIN"/>
    <property type="match status" value="1"/>
</dbReference>
<organism evidence="5 6">
    <name type="scientific">Branchiibius hedensis</name>
    <dbReference type="NCBI Taxonomy" id="672460"/>
    <lineage>
        <taxon>Bacteria</taxon>
        <taxon>Bacillati</taxon>
        <taxon>Actinomycetota</taxon>
        <taxon>Actinomycetes</taxon>
        <taxon>Micrococcales</taxon>
        <taxon>Dermacoccaceae</taxon>
        <taxon>Branchiibius</taxon>
    </lineage>
</organism>
<evidence type="ECO:0000256" key="1">
    <source>
        <dbReference type="ARBA" id="ARBA00022679"/>
    </source>
</evidence>
<evidence type="ECO:0000256" key="3">
    <source>
        <dbReference type="SAM" id="MobiDB-lite"/>
    </source>
</evidence>
<feature type="domain" description="Phospholipid/glycerol acyltransferase" evidence="4">
    <location>
        <begin position="28"/>
        <end position="137"/>
    </location>
</feature>
<evidence type="ECO:0000313" key="6">
    <source>
        <dbReference type="Proteomes" id="UP000250028"/>
    </source>
</evidence>
<reference evidence="6" key="1">
    <citation type="submission" date="2016-10" db="EMBL/GenBank/DDBJ databases">
        <authorList>
            <person name="Varghese N."/>
            <person name="Submissions S."/>
        </authorList>
    </citation>
    <scope>NUCLEOTIDE SEQUENCE [LARGE SCALE GENOMIC DNA]</scope>
    <source>
        <strain evidence="6">DSM 22951</strain>
    </source>
</reference>
<accession>A0A2Y9C1I9</accession>
<keyword evidence="2 5" id="KW-0012">Acyltransferase</keyword>
<proteinExistence type="predicted"/>
<dbReference type="SMART" id="SM00563">
    <property type="entry name" value="PlsC"/>
    <property type="match status" value="1"/>
</dbReference>
<dbReference type="PANTHER" id="PTHR10434">
    <property type="entry name" value="1-ACYL-SN-GLYCEROL-3-PHOSPHATE ACYLTRANSFERASE"/>
    <property type="match status" value="1"/>
</dbReference>
<dbReference type="AlphaFoldDB" id="A0A2Y9C1I9"/>
<name>A0A2Y9C1I9_9MICO</name>
<keyword evidence="1 5" id="KW-0808">Transferase</keyword>
<feature type="compositionally biased region" description="Basic and acidic residues" evidence="3">
    <location>
        <begin position="173"/>
        <end position="187"/>
    </location>
</feature>
<gene>
    <name evidence="5" type="ORF">SAMN04489750_1721</name>
</gene>
<dbReference type="OrthoDB" id="9796839at2"/>
<dbReference type="InterPro" id="IPR002123">
    <property type="entry name" value="Plipid/glycerol_acylTrfase"/>
</dbReference>
<dbReference type="GO" id="GO:0006654">
    <property type="term" value="P:phosphatidic acid biosynthetic process"/>
    <property type="evidence" value="ECO:0007669"/>
    <property type="project" value="TreeGrafter"/>
</dbReference>
<keyword evidence="6" id="KW-1185">Reference proteome</keyword>
<dbReference type="Proteomes" id="UP000250028">
    <property type="component" value="Unassembled WGS sequence"/>
</dbReference>
<protein>
    <submittedName>
        <fullName evidence="5">Acyltransferase</fullName>
    </submittedName>
</protein>
<dbReference type="EMBL" id="UESZ01000001">
    <property type="protein sequence ID" value="SSA34403.1"/>
    <property type="molecule type" value="Genomic_DNA"/>
</dbReference>
<dbReference type="Pfam" id="PF01553">
    <property type="entry name" value="Acyltransferase"/>
    <property type="match status" value="1"/>
</dbReference>
<sequence>MPVRRSVARGLLKAARWRLVGDMPDTGIMVGAPHTSAWDWVAMVAISWANSRRPQVLIKSSYFNGPAGAVLRHTGGIPLDRDNPGDTIRALLAQAKKSDSFLLVIAAEGTRSKGEYWKPGFLRIALQTGLPVTMGFIDGPTRTMGMGPTFTPSGDVAADMDIVRAFYADKHGIHPQNRTEPRLREELTGFPESKQVS</sequence>